<dbReference type="PROSITE" id="PS00221">
    <property type="entry name" value="MIP"/>
    <property type="match status" value="1"/>
</dbReference>
<dbReference type="PRINTS" id="PR00783">
    <property type="entry name" value="MINTRINSICP"/>
</dbReference>
<evidence type="ECO:0000313" key="11">
    <source>
        <dbReference type="Proteomes" id="UP000437736"/>
    </source>
</evidence>
<keyword evidence="7 9" id="KW-0472">Membrane</keyword>
<keyword evidence="4" id="KW-1003">Cell membrane</keyword>
<organism evidence="10 11">
    <name type="scientific">Acidiferrimicrobium australe</name>
    <dbReference type="NCBI Taxonomy" id="2664430"/>
    <lineage>
        <taxon>Bacteria</taxon>
        <taxon>Bacillati</taxon>
        <taxon>Actinomycetota</taxon>
        <taxon>Acidimicrobiia</taxon>
        <taxon>Acidimicrobiales</taxon>
        <taxon>Acidimicrobiaceae</taxon>
        <taxon>Acidiferrimicrobium</taxon>
    </lineage>
</organism>
<protein>
    <submittedName>
        <fullName evidence="10">Aquaporin</fullName>
    </submittedName>
</protein>
<dbReference type="InterPro" id="IPR022357">
    <property type="entry name" value="MIP_CS"/>
</dbReference>
<evidence type="ECO:0000256" key="6">
    <source>
        <dbReference type="ARBA" id="ARBA00022989"/>
    </source>
</evidence>
<feature type="transmembrane region" description="Helical" evidence="9">
    <location>
        <begin position="185"/>
        <end position="206"/>
    </location>
</feature>
<dbReference type="PANTHER" id="PTHR19139:SF199">
    <property type="entry name" value="MIP17260P"/>
    <property type="match status" value="1"/>
</dbReference>
<feature type="transmembrane region" description="Helical" evidence="9">
    <location>
        <begin position="86"/>
        <end position="109"/>
    </location>
</feature>
<comment type="subcellular location">
    <subcellularLocation>
        <location evidence="1">Cell membrane</location>
        <topology evidence="1">Multi-pass membrane protein</topology>
    </subcellularLocation>
</comment>
<evidence type="ECO:0000256" key="5">
    <source>
        <dbReference type="ARBA" id="ARBA00022692"/>
    </source>
</evidence>
<gene>
    <name evidence="10" type="ORF">GHK86_07650</name>
</gene>
<evidence type="ECO:0000256" key="2">
    <source>
        <dbReference type="ARBA" id="ARBA00006175"/>
    </source>
</evidence>
<feature type="transmembrane region" description="Helical" evidence="9">
    <location>
        <begin position="137"/>
        <end position="158"/>
    </location>
</feature>
<feature type="transmembrane region" description="Helical" evidence="9">
    <location>
        <begin position="56"/>
        <end position="80"/>
    </location>
</feature>
<accession>A0ABW9QSJ4</accession>
<dbReference type="InterPro" id="IPR000425">
    <property type="entry name" value="MIP"/>
</dbReference>
<dbReference type="Pfam" id="PF00230">
    <property type="entry name" value="MIP"/>
    <property type="match status" value="1"/>
</dbReference>
<dbReference type="InterPro" id="IPR034294">
    <property type="entry name" value="Aquaporin_transptr"/>
</dbReference>
<dbReference type="Proteomes" id="UP000437736">
    <property type="component" value="Unassembled WGS sequence"/>
</dbReference>
<evidence type="ECO:0000256" key="8">
    <source>
        <dbReference type="RuleBase" id="RU000477"/>
    </source>
</evidence>
<evidence type="ECO:0000256" key="1">
    <source>
        <dbReference type="ARBA" id="ARBA00004651"/>
    </source>
</evidence>
<feature type="transmembrane region" description="Helical" evidence="9">
    <location>
        <begin position="259"/>
        <end position="280"/>
    </location>
</feature>
<name>A0ABW9QSJ4_9ACTN</name>
<dbReference type="SUPFAM" id="SSF81338">
    <property type="entry name" value="Aquaporin-like"/>
    <property type="match status" value="1"/>
</dbReference>
<dbReference type="PANTHER" id="PTHR19139">
    <property type="entry name" value="AQUAPORIN TRANSPORTER"/>
    <property type="match status" value="1"/>
</dbReference>
<comment type="caution">
    <text evidence="10">The sequence shown here is derived from an EMBL/GenBank/DDBJ whole genome shotgun (WGS) entry which is preliminary data.</text>
</comment>
<keyword evidence="11" id="KW-1185">Reference proteome</keyword>
<comment type="similarity">
    <text evidence="2 8">Belongs to the MIP/aquaporin (TC 1.A.8) family.</text>
</comment>
<keyword evidence="3 8" id="KW-0813">Transport</keyword>
<evidence type="ECO:0000313" key="10">
    <source>
        <dbReference type="EMBL" id="MST32596.1"/>
    </source>
</evidence>
<dbReference type="Gene3D" id="1.20.1080.10">
    <property type="entry name" value="Glycerol uptake facilitator protein"/>
    <property type="match status" value="1"/>
</dbReference>
<keyword evidence="6 9" id="KW-1133">Transmembrane helix</keyword>
<feature type="transmembrane region" description="Helical" evidence="9">
    <location>
        <begin position="213"/>
        <end position="234"/>
    </location>
</feature>
<evidence type="ECO:0000256" key="4">
    <source>
        <dbReference type="ARBA" id="ARBA00022475"/>
    </source>
</evidence>
<sequence>MVRFGGTPRLTHVRWSERPALVGTPIGRLAGRCGTVSVGAGQGGAVDRSAVTWRALFAEVLGTACLVFFGVGTATLSFGFRVTGTSTSAGVVATALAFGLVLMALVYALGPISGCHVNPAVTVAFLVARRIGPTEALGYWTAQVVGAVAGAGALYGVVHTSADYTSAVGLGANGYGSASLIHADALGAFIAEIVLTFLFVLVILAVTRRASNATVAGLAIGLALTLAHLIGIPIDGTSVNPARSLGPALFVGGSALSQLWVFLTAPLVGGTLAAGAYALLYPAGEEEAVTAPAPEEQAT</sequence>
<evidence type="ECO:0000256" key="3">
    <source>
        <dbReference type="ARBA" id="ARBA00022448"/>
    </source>
</evidence>
<dbReference type="EMBL" id="WJHE01000338">
    <property type="protein sequence ID" value="MST32596.1"/>
    <property type="molecule type" value="Genomic_DNA"/>
</dbReference>
<proteinExistence type="inferred from homology"/>
<dbReference type="InterPro" id="IPR023271">
    <property type="entry name" value="Aquaporin-like"/>
</dbReference>
<evidence type="ECO:0000256" key="9">
    <source>
        <dbReference type="SAM" id="Phobius"/>
    </source>
</evidence>
<evidence type="ECO:0000256" key="7">
    <source>
        <dbReference type="ARBA" id="ARBA00023136"/>
    </source>
</evidence>
<keyword evidence="5 8" id="KW-0812">Transmembrane</keyword>
<reference evidence="10 11" key="1">
    <citation type="submission" date="2019-11" db="EMBL/GenBank/DDBJ databases">
        <title>Acidiferrimicrobium australis gen. nov., sp. nov., an acidophilic and obligately heterotrophic, member of the Actinobacteria that catalyses dissimilatory oxido- reduction of iron isolated from metal-rich acidic water in Chile.</title>
        <authorList>
            <person name="Gonzalez D."/>
            <person name="Huber K."/>
            <person name="Hedrich S."/>
            <person name="Rojas-Villalobos C."/>
            <person name="Quatrini R."/>
            <person name="Dinamarca M.A."/>
            <person name="Schwarz A."/>
            <person name="Canales C."/>
            <person name="Nancucheo I."/>
        </authorList>
    </citation>
    <scope>NUCLEOTIDE SEQUENCE [LARGE SCALE GENOMIC DNA]</scope>
    <source>
        <strain evidence="10 11">USS-CCA1</strain>
    </source>
</reference>